<comment type="caution">
    <text evidence="12">The sequence shown here is derived from an EMBL/GenBank/DDBJ whole genome shotgun (WGS) entry which is preliminary data.</text>
</comment>
<dbReference type="GO" id="GO:0000785">
    <property type="term" value="C:chromatin"/>
    <property type="evidence" value="ECO:0007669"/>
    <property type="project" value="TreeGrafter"/>
</dbReference>
<dbReference type="GO" id="GO:0005634">
    <property type="term" value="C:nucleus"/>
    <property type="evidence" value="ECO:0007669"/>
    <property type="project" value="UniProtKB-SubCell"/>
</dbReference>
<keyword evidence="3" id="KW-0678">Repressor</keyword>
<evidence type="ECO:0000256" key="4">
    <source>
        <dbReference type="ARBA" id="ARBA00023015"/>
    </source>
</evidence>
<feature type="compositionally biased region" description="Polar residues" evidence="8">
    <location>
        <begin position="739"/>
        <end position="757"/>
    </location>
</feature>
<dbReference type="InterPro" id="IPR002719">
    <property type="entry name" value="RB_B"/>
</dbReference>
<dbReference type="InterPro" id="IPR036915">
    <property type="entry name" value="Cyclin-like_sf"/>
</dbReference>
<dbReference type="SMART" id="SM01369">
    <property type="entry name" value="Rb_C"/>
    <property type="match status" value="1"/>
</dbReference>
<dbReference type="GO" id="GO:0030154">
    <property type="term" value="P:cell differentiation"/>
    <property type="evidence" value="ECO:0007669"/>
    <property type="project" value="TreeGrafter"/>
</dbReference>
<feature type="domain" description="Retinoblastoma-associated protein N-terminal" evidence="9">
    <location>
        <begin position="65"/>
        <end position="207"/>
    </location>
</feature>
<evidence type="ECO:0000313" key="13">
    <source>
        <dbReference type="Proteomes" id="UP000593567"/>
    </source>
</evidence>
<feature type="region of interest" description="Disordered" evidence="8">
    <location>
        <begin position="658"/>
        <end position="705"/>
    </location>
</feature>
<keyword evidence="13" id="KW-1185">Reference proteome</keyword>
<reference evidence="12" key="1">
    <citation type="submission" date="2020-06" db="EMBL/GenBank/DDBJ databases">
        <title>Draft genome of Bugula neritina, a colonial animal packing powerful symbionts and potential medicines.</title>
        <authorList>
            <person name="Rayko M."/>
        </authorList>
    </citation>
    <scope>NUCLEOTIDE SEQUENCE [LARGE SCALE GENOMIC DNA]</scope>
    <source>
        <strain evidence="12">Kwan_BN1</strain>
    </source>
</reference>
<dbReference type="GO" id="GO:0000977">
    <property type="term" value="F:RNA polymerase II transcription regulatory region sequence-specific DNA binding"/>
    <property type="evidence" value="ECO:0007669"/>
    <property type="project" value="TreeGrafter"/>
</dbReference>
<evidence type="ECO:0000256" key="7">
    <source>
        <dbReference type="ARBA" id="ARBA00023306"/>
    </source>
</evidence>
<accession>A0A7J7IYP2</accession>
<evidence type="ECO:0000259" key="9">
    <source>
        <dbReference type="SMART" id="SM01367"/>
    </source>
</evidence>
<keyword evidence="7" id="KW-0131">Cell cycle</keyword>
<keyword evidence="6" id="KW-0539">Nucleus</keyword>
<evidence type="ECO:0000256" key="6">
    <source>
        <dbReference type="ARBA" id="ARBA00023242"/>
    </source>
</evidence>
<dbReference type="SMART" id="SM01368">
    <property type="entry name" value="RB_A"/>
    <property type="match status" value="1"/>
</dbReference>
<feature type="compositionally biased region" description="Low complexity" evidence="8">
    <location>
        <begin position="758"/>
        <end position="772"/>
    </location>
</feature>
<organism evidence="12 13">
    <name type="scientific">Bugula neritina</name>
    <name type="common">Brown bryozoan</name>
    <name type="synonym">Sertularia neritina</name>
    <dbReference type="NCBI Taxonomy" id="10212"/>
    <lineage>
        <taxon>Eukaryota</taxon>
        <taxon>Metazoa</taxon>
        <taxon>Spiralia</taxon>
        <taxon>Lophotrochozoa</taxon>
        <taxon>Bryozoa</taxon>
        <taxon>Gymnolaemata</taxon>
        <taxon>Cheilostomatida</taxon>
        <taxon>Flustrina</taxon>
        <taxon>Buguloidea</taxon>
        <taxon>Bugulidae</taxon>
        <taxon>Bugula</taxon>
    </lineage>
</organism>
<dbReference type="PANTHER" id="PTHR13742">
    <property type="entry name" value="RETINOBLASTOMA-ASSOCIATED PROTEIN RB -RELATED"/>
    <property type="match status" value="1"/>
</dbReference>
<dbReference type="SUPFAM" id="SSF47954">
    <property type="entry name" value="Cyclin-like"/>
    <property type="match status" value="2"/>
</dbReference>
<feature type="region of interest" description="Disordered" evidence="8">
    <location>
        <begin position="326"/>
        <end position="345"/>
    </location>
</feature>
<dbReference type="InterPro" id="IPR015030">
    <property type="entry name" value="RB_C"/>
</dbReference>
<dbReference type="Gene3D" id="1.10.472.10">
    <property type="entry name" value="Cyclin-like"/>
    <property type="match status" value="3"/>
</dbReference>
<dbReference type="SMART" id="SM01367">
    <property type="entry name" value="DUF3452"/>
    <property type="match status" value="1"/>
</dbReference>
<dbReference type="GO" id="GO:2000134">
    <property type="term" value="P:negative regulation of G1/S transition of mitotic cell cycle"/>
    <property type="evidence" value="ECO:0007669"/>
    <property type="project" value="TreeGrafter"/>
</dbReference>
<feature type="compositionally biased region" description="Polar residues" evidence="8">
    <location>
        <begin position="330"/>
        <end position="341"/>
    </location>
</feature>
<keyword evidence="5" id="KW-0804">Transcription</keyword>
<dbReference type="Gene3D" id="1.10.472.140">
    <property type="match status" value="1"/>
</dbReference>
<dbReference type="PANTHER" id="PTHR13742:SF17">
    <property type="entry name" value="RE32990P-RELATED"/>
    <property type="match status" value="1"/>
</dbReference>
<dbReference type="GO" id="GO:0006357">
    <property type="term" value="P:regulation of transcription by RNA polymerase II"/>
    <property type="evidence" value="ECO:0007669"/>
    <property type="project" value="InterPro"/>
</dbReference>
<evidence type="ECO:0000256" key="5">
    <source>
        <dbReference type="ARBA" id="ARBA00023163"/>
    </source>
</evidence>
<evidence type="ECO:0000259" key="11">
    <source>
        <dbReference type="SMART" id="SM01369"/>
    </source>
</evidence>
<sequence>MTDFNNCEDIASSHRFQELCSDLNLDPATKNETVKEYYRIKDNYTLEGDPLHWITCALYVACRAKTVPTIENGEMEGNGVSLTRLLRTAQLSLIQFFIKIKKWADMANLPESFRRQVDKLERNFSVSTVIFKKYRPIFLSVFKAANLDAPKPPRSRKQRPKPCTASDIYEFIWRTFVLAKGNFPDIGDDLVNCYHLLLCVIDWAYINCVLGKRVDLIKLTVALPTPVSSSSVPCIISHLCAQHEGIEVEAKGIKEHHFKNYIRRLGIEKSILKGTEVDGSFVGVLDINYFEENSKAIDRAYEEYVLTLGDFDERIFFGKDADQDIGTPSKLHSSPGINSSPAMDGPTLLLEAAARSNADSKLHEHMVNTRSLCPKTPLTGRQHLPENHGDVNVTPITTATQSVSRLQSILSGRKPDVLSDSLLQMFSDCSENPKNSIEERVKSMGEKFYAAYTMPCNNNPASQASFAQLRLQIATMLYYKVLENIMLTEQRRFRSKIVNNSSKPVDLTGLLEQDIFHRSLFACCLEVVIFSYNSQRIFPWVLAVFEIQPYHFYKVIELLIRAEENFSRDVIKHLNSIEESILDCMAWKSDSPLWDYIKGYLEHNNNAVPRSNEVSLQQQPVNLQHPLGSPLGSPIMTHPQIRRLALSDGKLINKKSSEVSTIYSPGHSPNRAPLASDRFSSPISGTARRRLFPPSSSAQVTAADGHSPALKQQIITIQQASTDDGRQIFIPVQVVQSVSQAGNTTPTTSHSISNENEASGGSSKASGGSSKGAKSKRTGSLALFFRKVYHLASVRLKDLCDRLGADDQLRRRIWTTFEHSMVNEVKLMKDRHLDQFIMCAVYSICKVSGHDQSFQDIMKCYRLQPQAQSHVYRSVLLKKIPQSLGSQSQSIHNGSSDKIQQRLNNLRSSITFSSPHSRNAPPTPTRVAGASSVVYENEERGDLIKFYNLVYVTYMKGFILKFQGKDPANSPALSALPKVRQHQTSPRRVSSQHPLYISPHKKTTAASLGLLTPDSRMLYCFNSSPAKDLRAINSMLKGEKKHTSTDILEGAPAIKAIKFQNP</sequence>
<comment type="subcellular location">
    <subcellularLocation>
        <location evidence="1">Nucleus</location>
    </subcellularLocation>
</comment>
<comment type="similarity">
    <text evidence="2">Belongs to the retinoblastoma protein (RB) family.</text>
</comment>
<dbReference type="Pfam" id="PF11934">
    <property type="entry name" value="DUF3452"/>
    <property type="match status" value="1"/>
</dbReference>
<dbReference type="InterPro" id="IPR028309">
    <property type="entry name" value="RB_fam"/>
</dbReference>
<evidence type="ECO:0000313" key="12">
    <source>
        <dbReference type="EMBL" id="KAF6018551.1"/>
    </source>
</evidence>
<dbReference type="OrthoDB" id="844594at2759"/>
<dbReference type="InterPro" id="IPR002720">
    <property type="entry name" value="RB_A"/>
</dbReference>
<evidence type="ECO:0000256" key="1">
    <source>
        <dbReference type="ARBA" id="ARBA00004123"/>
    </source>
</evidence>
<gene>
    <name evidence="12" type="ORF">EB796_023131</name>
</gene>
<evidence type="ECO:0000256" key="3">
    <source>
        <dbReference type="ARBA" id="ARBA00022491"/>
    </source>
</evidence>
<dbReference type="FunFam" id="1.10.472.10:FF:000035">
    <property type="entry name" value="RB transcriptional corepressor-like 1"/>
    <property type="match status" value="1"/>
</dbReference>
<dbReference type="InterPro" id="IPR024599">
    <property type="entry name" value="RB_N"/>
</dbReference>
<evidence type="ECO:0000256" key="8">
    <source>
        <dbReference type="SAM" id="MobiDB-lite"/>
    </source>
</evidence>
<dbReference type="AlphaFoldDB" id="A0A7J7IYP2"/>
<keyword evidence="4" id="KW-0805">Transcription regulation</keyword>
<dbReference type="Pfam" id="PF01857">
    <property type="entry name" value="RB_B"/>
    <property type="match status" value="1"/>
</dbReference>
<proteinExistence type="inferred from homology"/>
<protein>
    <submittedName>
        <fullName evidence="12">RBL1</fullName>
    </submittedName>
</protein>
<dbReference type="Proteomes" id="UP000593567">
    <property type="component" value="Unassembled WGS sequence"/>
</dbReference>
<name>A0A7J7IYP2_BUGNE</name>
<evidence type="ECO:0000259" key="10">
    <source>
        <dbReference type="SMART" id="SM01368"/>
    </source>
</evidence>
<feature type="region of interest" description="Disordered" evidence="8">
    <location>
        <begin position="739"/>
        <end position="775"/>
    </location>
</feature>
<feature type="domain" description="Retinoblastoma-associated protein C-terminal" evidence="11">
    <location>
        <begin position="962"/>
        <end position="1062"/>
    </location>
</feature>
<dbReference type="Pfam" id="PF01858">
    <property type="entry name" value="RB_A"/>
    <property type="match status" value="1"/>
</dbReference>
<dbReference type="EMBL" id="VXIV02003294">
    <property type="protein sequence ID" value="KAF6018551.1"/>
    <property type="molecule type" value="Genomic_DNA"/>
</dbReference>
<evidence type="ECO:0000256" key="2">
    <source>
        <dbReference type="ARBA" id="ARBA00009475"/>
    </source>
</evidence>
<feature type="domain" description="Retinoblastoma-associated protein A-box" evidence="10">
    <location>
        <begin position="394"/>
        <end position="597"/>
    </location>
</feature>
<dbReference type="GO" id="GO:0005667">
    <property type="term" value="C:transcription regulator complex"/>
    <property type="evidence" value="ECO:0007669"/>
    <property type="project" value="TreeGrafter"/>
</dbReference>